<protein>
    <recommendedName>
        <fullName evidence="3">Transposable element Tc1 transposase</fullName>
    </recommendedName>
</protein>
<evidence type="ECO:0000313" key="1">
    <source>
        <dbReference type="Ensembl" id="ENSOTSP00005156493.1"/>
    </source>
</evidence>
<dbReference type="GO" id="GO:0003676">
    <property type="term" value="F:nucleic acid binding"/>
    <property type="evidence" value="ECO:0007669"/>
    <property type="project" value="InterPro"/>
</dbReference>
<dbReference type="Gene3D" id="3.30.420.10">
    <property type="entry name" value="Ribonuclease H-like superfamily/Ribonuclease H"/>
    <property type="match status" value="1"/>
</dbReference>
<reference evidence="1" key="2">
    <citation type="submission" date="2025-08" db="UniProtKB">
        <authorList>
            <consortium name="Ensembl"/>
        </authorList>
    </citation>
    <scope>IDENTIFICATION</scope>
</reference>
<dbReference type="Ensembl" id="ENSOTST00005131526.1">
    <property type="protein sequence ID" value="ENSOTSP00005156493.1"/>
    <property type="gene ID" value="ENSOTSG00005062504.1"/>
</dbReference>
<proteinExistence type="predicted"/>
<dbReference type="GeneTree" id="ENSGT01140000282752"/>
<reference evidence="1" key="3">
    <citation type="submission" date="2025-09" db="UniProtKB">
        <authorList>
            <consortium name="Ensembl"/>
        </authorList>
    </citation>
    <scope>IDENTIFICATION</scope>
</reference>
<reference evidence="2" key="1">
    <citation type="journal article" date="2018" name="PLoS ONE">
        <title>Chinook salmon (Oncorhynchus tshawytscha) genome and transcriptome.</title>
        <authorList>
            <person name="Christensen K.A."/>
            <person name="Leong J.S."/>
            <person name="Sakhrani D."/>
            <person name="Biagi C.A."/>
            <person name="Minkley D.R."/>
            <person name="Withler R.E."/>
            <person name="Rondeau E.B."/>
            <person name="Koop B.F."/>
            <person name="Devlin R.H."/>
        </authorList>
    </citation>
    <scope>NUCLEOTIDE SEQUENCE [LARGE SCALE GENOMIC DNA]</scope>
</reference>
<accession>A0AAZ3SU21</accession>
<dbReference type="AlphaFoldDB" id="A0AAZ3SU21"/>
<dbReference type="InterPro" id="IPR036397">
    <property type="entry name" value="RNaseH_sf"/>
</dbReference>
<dbReference type="Proteomes" id="UP000694402">
    <property type="component" value="Unassembled WGS sequence"/>
</dbReference>
<name>A0AAZ3SU21_ONCTS</name>
<keyword evidence="2" id="KW-1185">Reference proteome</keyword>
<sequence length="160" mass="19385">MCFHGRAATQKPKITMRNAKHWLEQCKARHHWTLEQWKRILWNDESRFTIWQSDGRIWVWRMPGDHYPPQYIVPTVKFGGRGTMVRLFFMVRARRVWIRFWPYGRSVDMPFSRALTLDASVCRSEWESVVVERLHCNYIVCFGYSIKNKYIWGRPFPVSE</sequence>
<evidence type="ECO:0000313" key="2">
    <source>
        <dbReference type="Proteomes" id="UP000694402"/>
    </source>
</evidence>
<evidence type="ECO:0008006" key="3">
    <source>
        <dbReference type="Google" id="ProtNLM"/>
    </source>
</evidence>
<organism evidence="1 2">
    <name type="scientific">Oncorhynchus tshawytscha</name>
    <name type="common">Chinook salmon</name>
    <name type="synonym">Salmo tshawytscha</name>
    <dbReference type="NCBI Taxonomy" id="74940"/>
    <lineage>
        <taxon>Eukaryota</taxon>
        <taxon>Metazoa</taxon>
        <taxon>Chordata</taxon>
        <taxon>Craniata</taxon>
        <taxon>Vertebrata</taxon>
        <taxon>Euteleostomi</taxon>
        <taxon>Actinopterygii</taxon>
        <taxon>Neopterygii</taxon>
        <taxon>Teleostei</taxon>
        <taxon>Protacanthopterygii</taxon>
        <taxon>Salmoniformes</taxon>
        <taxon>Salmonidae</taxon>
        <taxon>Salmoninae</taxon>
        <taxon>Oncorhynchus</taxon>
    </lineage>
</organism>